<dbReference type="Proteomes" id="UP001162483">
    <property type="component" value="Unassembled WGS sequence"/>
</dbReference>
<dbReference type="SUPFAM" id="SSF52540">
    <property type="entry name" value="P-loop containing nucleoside triphosphate hydrolases"/>
    <property type="match status" value="1"/>
</dbReference>
<accession>A0ABN9FJZ5</accession>
<keyword evidence="6" id="KW-1185">Reference proteome</keyword>
<evidence type="ECO:0000256" key="3">
    <source>
        <dbReference type="PROSITE-ProRule" id="PRU00283"/>
    </source>
</evidence>
<evidence type="ECO:0000313" key="6">
    <source>
        <dbReference type="Proteomes" id="UP001162483"/>
    </source>
</evidence>
<protein>
    <recommendedName>
        <fullName evidence="4">Kinesin motor domain-containing protein</fullName>
    </recommendedName>
</protein>
<evidence type="ECO:0000313" key="5">
    <source>
        <dbReference type="EMBL" id="CAI9595861.1"/>
    </source>
</evidence>
<evidence type="ECO:0000259" key="4">
    <source>
        <dbReference type="PROSITE" id="PS50067"/>
    </source>
</evidence>
<sequence>ARWKEVDEDSVYSVFVSYIEIYNNYIYDLLEEVPIDPIKPKWNTPGKNAEFIPPQSKILRERPEPQHVCCWVHRSLKLKPQKRHSMCFGKAKRGGE</sequence>
<name>A0ABN9FJZ5_9NEOB</name>
<proteinExistence type="inferred from homology"/>
<gene>
    <name evidence="5" type="ORF">SPARVUS_LOCUS11960426</name>
</gene>
<comment type="similarity">
    <text evidence="3">Belongs to the TRAFAC class myosin-kinesin ATPase superfamily. Kinesin family.</text>
</comment>
<dbReference type="InterPro" id="IPR036961">
    <property type="entry name" value="Kinesin_motor_dom_sf"/>
</dbReference>
<keyword evidence="1" id="KW-0547">Nucleotide-binding</keyword>
<comment type="caution">
    <text evidence="3">Lacks conserved residue(s) required for the propagation of feature annotation.</text>
</comment>
<evidence type="ECO:0000256" key="2">
    <source>
        <dbReference type="ARBA" id="ARBA00022840"/>
    </source>
</evidence>
<dbReference type="Gene3D" id="3.40.850.10">
    <property type="entry name" value="Kinesin motor domain"/>
    <property type="match status" value="1"/>
</dbReference>
<dbReference type="InterPro" id="IPR001752">
    <property type="entry name" value="Kinesin_motor_dom"/>
</dbReference>
<keyword evidence="2" id="KW-0067">ATP-binding</keyword>
<comment type="caution">
    <text evidence="5">The sequence shown here is derived from an EMBL/GenBank/DDBJ whole genome shotgun (WGS) entry which is preliminary data.</text>
</comment>
<organism evidence="5 6">
    <name type="scientific">Staurois parvus</name>
    <dbReference type="NCBI Taxonomy" id="386267"/>
    <lineage>
        <taxon>Eukaryota</taxon>
        <taxon>Metazoa</taxon>
        <taxon>Chordata</taxon>
        <taxon>Craniata</taxon>
        <taxon>Vertebrata</taxon>
        <taxon>Euteleostomi</taxon>
        <taxon>Amphibia</taxon>
        <taxon>Batrachia</taxon>
        <taxon>Anura</taxon>
        <taxon>Neobatrachia</taxon>
        <taxon>Ranoidea</taxon>
        <taxon>Ranidae</taxon>
        <taxon>Staurois</taxon>
    </lineage>
</organism>
<feature type="domain" description="Kinesin motor" evidence="4">
    <location>
        <begin position="1"/>
        <end position="96"/>
    </location>
</feature>
<dbReference type="PROSITE" id="PS50067">
    <property type="entry name" value="KINESIN_MOTOR_2"/>
    <property type="match status" value="1"/>
</dbReference>
<dbReference type="EMBL" id="CATNWA010016848">
    <property type="protein sequence ID" value="CAI9595861.1"/>
    <property type="molecule type" value="Genomic_DNA"/>
</dbReference>
<feature type="non-terminal residue" evidence="5">
    <location>
        <position position="1"/>
    </location>
</feature>
<reference evidence="5" key="1">
    <citation type="submission" date="2023-05" db="EMBL/GenBank/DDBJ databases">
        <authorList>
            <person name="Stuckert A."/>
        </authorList>
    </citation>
    <scope>NUCLEOTIDE SEQUENCE</scope>
</reference>
<dbReference type="InterPro" id="IPR027417">
    <property type="entry name" value="P-loop_NTPase"/>
</dbReference>
<evidence type="ECO:0000256" key="1">
    <source>
        <dbReference type="ARBA" id="ARBA00022741"/>
    </source>
</evidence>